<dbReference type="GO" id="GO:0003677">
    <property type="term" value="F:DNA binding"/>
    <property type="evidence" value="ECO:0007669"/>
    <property type="project" value="UniProtKB-KW"/>
</dbReference>
<dbReference type="InterPro" id="IPR036086">
    <property type="entry name" value="ParB/Sulfiredoxin_sf"/>
</dbReference>
<feature type="region of interest" description="Disordered" evidence="5">
    <location>
        <begin position="240"/>
        <end position="284"/>
    </location>
</feature>
<dbReference type="FunFam" id="3.90.1530.30:FF:000001">
    <property type="entry name" value="Chromosome partitioning protein ParB"/>
    <property type="match status" value="1"/>
</dbReference>
<feature type="coiled-coil region" evidence="4">
    <location>
        <begin position="388"/>
        <end position="415"/>
    </location>
</feature>
<keyword evidence="4" id="KW-0175">Coiled coil</keyword>
<keyword evidence="8" id="KW-1185">Reference proteome</keyword>
<comment type="similarity">
    <text evidence="1">Belongs to the ParB family.</text>
</comment>
<dbReference type="GO" id="GO:0005694">
    <property type="term" value="C:chromosome"/>
    <property type="evidence" value="ECO:0007669"/>
    <property type="project" value="TreeGrafter"/>
</dbReference>
<evidence type="ECO:0000256" key="2">
    <source>
        <dbReference type="ARBA" id="ARBA00022829"/>
    </source>
</evidence>
<reference evidence="7 8" key="1">
    <citation type="submission" date="2018-09" db="EMBL/GenBank/DDBJ databases">
        <title>Cohnella cavernae sp. nov., isolated from a karst cave.</title>
        <authorList>
            <person name="Zhu H."/>
        </authorList>
    </citation>
    <scope>NUCLEOTIDE SEQUENCE [LARGE SCALE GENOMIC DNA]</scope>
    <source>
        <strain evidence="7 8">K2E09-144</strain>
    </source>
</reference>
<dbReference type="SMART" id="SM00470">
    <property type="entry name" value="ParB"/>
    <property type="match status" value="1"/>
</dbReference>
<dbReference type="InterPro" id="IPR003115">
    <property type="entry name" value="ParB_N"/>
</dbReference>
<sequence length="418" mass="45754">MDIIEILTDLIDEDTDQPRYQFNEESLQELMNSIEELGLLSPIKVRTTGDGRYKIIYGNRRYKACKTLGRRTIPCIVSTVTDEVEIYLEQIAENLTREGFSPIEEAEAFDKLLHNPAFNSSTKFLAGKLGKPEAYIKNKCELLRFGNAVKKLIVHGTEIRKDALTEDQLLPLKDLAMEHRDSLALIVARDAMPVTDVKRIAKLFKDPGISEGTKSKLLYKTGYELLETWSVYDHNRKEREKAAKEKEAAKKRAAEQRDDDDGTDEDEENAGTGGKREASAAGTAGLSATAGDARMSGAVDGARANGMAAVADGLRTTGTAAANGAASAATAADGAKTTAAGAANAPLEPAIVTTLRQLHASLPDHRILLEVTKNSIGELSFQQEEPFRQSIDRAIDSLEKQLAEWKNVRELVKSTLYT</sequence>
<dbReference type="PANTHER" id="PTHR33375:SF1">
    <property type="entry name" value="CHROMOSOME-PARTITIONING PROTEIN PARB-RELATED"/>
    <property type="match status" value="1"/>
</dbReference>
<keyword evidence="2" id="KW-0159">Chromosome partition</keyword>
<feature type="compositionally biased region" description="Basic and acidic residues" evidence="5">
    <location>
        <begin position="240"/>
        <end position="256"/>
    </location>
</feature>
<dbReference type="AlphaFoldDB" id="A0A398CLJ4"/>
<dbReference type="EMBL" id="QXJM01000036">
    <property type="protein sequence ID" value="RIE03533.1"/>
    <property type="molecule type" value="Genomic_DNA"/>
</dbReference>
<dbReference type="Gene3D" id="1.10.10.2830">
    <property type="match status" value="1"/>
</dbReference>
<keyword evidence="3" id="KW-0238">DNA-binding</keyword>
<comment type="caution">
    <text evidence="7">The sequence shown here is derived from an EMBL/GenBank/DDBJ whole genome shotgun (WGS) entry which is preliminary data.</text>
</comment>
<feature type="domain" description="ParB-like N-terminal" evidence="6">
    <location>
        <begin position="4"/>
        <end position="95"/>
    </location>
</feature>
<dbReference type="GO" id="GO:0045881">
    <property type="term" value="P:positive regulation of sporulation resulting in formation of a cellular spore"/>
    <property type="evidence" value="ECO:0007669"/>
    <property type="project" value="TreeGrafter"/>
</dbReference>
<name>A0A398CLJ4_9BACL</name>
<dbReference type="Pfam" id="PF17762">
    <property type="entry name" value="HTH_ParB"/>
    <property type="match status" value="1"/>
</dbReference>
<evidence type="ECO:0000313" key="8">
    <source>
        <dbReference type="Proteomes" id="UP000266340"/>
    </source>
</evidence>
<evidence type="ECO:0000256" key="3">
    <source>
        <dbReference type="ARBA" id="ARBA00023125"/>
    </source>
</evidence>
<protein>
    <submittedName>
        <fullName evidence="7">ParB/RepB/Spo0J family partition protein</fullName>
    </submittedName>
</protein>
<dbReference type="Proteomes" id="UP000266340">
    <property type="component" value="Unassembled WGS sequence"/>
</dbReference>
<dbReference type="PANTHER" id="PTHR33375">
    <property type="entry name" value="CHROMOSOME-PARTITIONING PROTEIN PARB-RELATED"/>
    <property type="match status" value="1"/>
</dbReference>
<dbReference type="OrthoDB" id="9771505at2"/>
<dbReference type="GO" id="GO:0007059">
    <property type="term" value="P:chromosome segregation"/>
    <property type="evidence" value="ECO:0007669"/>
    <property type="project" value="UniProtKB-KW"/>
</dbReference>
<dbReference type="SUPFAM" id="SSF109709">
    <property type="entry name" value="KorB DNA-binding domain-like"/>
    <property type="match status" value="1"/>
</dbReference>
<evidence type="ECO:0000256" key="4">
    <source>
        <dbReference type="SAM" id="Coils"/>
    </source>
</evidence>
<evidence type="ECO:0000313" key="7">
    <source>
        <dbReference type="EMBL" id="RIE03533.1"/>
    </source>
</evidence>
<feature type="compositionally biased region" description="Acidic residues" evidence="5">
    <location>
        <begin position="257"/>
        <end position="269"/>
    </location>
</feature>
<dbReference type="Pfam" id="PF02195">
    <property type="entry name" value="ParB_N"/>
    <property type="match status" value="1"/>
</dbReference>
<dbReference type="RefSeq" id="WP_119149230.1">
    <property type="nucleotide sequence ID" value="NZ_JBHSOV010000021.1"/>
</dbReference>
<dbReference type="InterPro" id="IPR041468">
    <property type="entry name" value="HTH_ParB/Spo0J"/>
</dbReference>
<dbReference type="SUPFAM" id="SSF110849">
    <property type="entry name" value="ParB/Sulfiredoxin"/>
    <property type="match status" value="1"/>
</dbReference>
<dbReference type="InterPro" id="IPR050336">
    <property type="entry name" value="Chromosome_partition/occlusion"/>
</dbReference>
<gene>
    <name evidence="7" type="ORF">D3H35_10810</name>
</gene>
<evidence type="ECO:0000256" key="5">
    <source>
        <dbReference type="SAM" id="MobiDB-lite"/>
    </source>
</evidence>
<proteinExistence type="inferred from homology"/>
<evidence type="ECO:0000256" key="1">
    <source>
        <dbReference type="ARBA" id="ARBA00006295"/>
    </source>
</evidence>
<organism evidence="7 8">
    <name type="scientific">Cohnella faecalis</name>
    <dbReference type="NCBI Taxonomy" id="2315694"/>
    <lineage>
        <taxon>Bacteria</taxon>
        <taxon>Bacillati</taxon>
        <taxon>Bacillota</taxon>
        <taxon>Bacilli</taxon>
        <taxon>Bacillales</taxon>
        <taxon>Paenibacillaceae</taxon>
        <taxon>Cohnella</taxon>
    </lineage>
</organism>
<accession>A0A398CLJ4</accession>
<dbReference type="InterPro" id="IPR004437">
    <property type="entry name" value="ParB/RepB/Spo0J"/>
</dbReference>
<dbReference type="NCBIfam" id="TIGR00180">
    <property type="entry name" value="parB_part"/>
    <property type="match status" value="1"/>
</dbReference>
<dbReference type="Gene3D" id="3.90.1530.30">
    <property type="match status" value="1"/>
</dbReference>
<evidence type="ECO:0000259" key="6">
    <source>
        <dbReference type="SMART" id="SM00470"/>
    </source>
</evidence>